<dbReference type="Proteomes" id="UP000588158">
    <property type="component" value="Unassembled WGS sequence"/>
</dbReference>
<feature type="compositionally biased region" description="Polar residues" evidence="1">
    <location>
        <begin position="82"/>
        <end position="94"/>
    </location>
</feature>
<evidence type="ECO:0000313" key="3">
    <source>
        <dbReference type="Proteomes" id="UP000588158"/>
    </source>
</evidence>
<feature type="region of interest" description="Disordered" evidence="1">
    <location>
        <begin position="80"/>
        <end position="103"/>
    </location>
</feature>
<accession>A0A841ACZ0</accession>
<dbReference type="InterPro" id="IPR018963">
    <property type="entry name" value="Mycophage_D29_Gp19"/>
</dbReference>
<organism evidence="2 3">
    <name type="scientific">Brachybacterium aquaticum</name>
    <dbReference type="NCBI Taxonomy" id="1432564"/>
    <lineage>
        <taxon>Bacteria</taxon>
        <taxon>Bacillati</taxon>
        <taxon>Actinomycetota</taxon>
        <taxon>Actinomycetes</taxon>
        <taxon>Micrococcales</taxon>
        <taxon>Dermabacteraceae</taxon>
        <taxon>Brachybacterium</taxon>
    </lineage>
</organism>
<name>A0A841ACZ0_9MICO</name>
<proteinExistence type="predicted"/>
<evidence type="ECO:0000313" key="2">
    <source>
        <dbReference type="EMBL" id="MBB5830968.1"/>
    </source>
</evidence>
<comment type="caution">
    <text evidence="2">The sequence shown here is derived from an EMBL/GenBank/DDBJ whole genome shotgun (WGS) entry which is preliminary data.</text>
</comment>
<reference evidence="2 3" key="1">
    <citation type="submission" date="2020-08" db="EMBL/GenBank/DDBJ databases">
        <title>Sequencing the genomes of 1000 actinobacteria strains.</title>
        <authorList>
            <person name="Klenk H.-P."/>
        </authorList>
    </citation>
    <scope>NUCLEOTIDE SEQUENCE [LARGE SCALE GENOMIC DNA]</scope>
    <source>
        <strain evidence="2 3">DSM 28796</strain>
    </source>
</reference>
<keyword evidence="3" id="KW-1185">Reference proteome</keyword>
<gene>
    <name evidence="2" type="ORF">HNR70_000781</name>
</gene>
<sequence>MSDSSPRRTSAADVRARWLSGPLSVDDERIEVLLGDVEDFLNGEFSDLDERLSDGRLTDSRLRRVVVRIASRVLRNPDGYRQVSSGTGPFTGSATYGGEHPGEIYVTDEDRKDLVGRGKTSSRRAASTYLGGLR</sequence>
<dbReference type="Pfam" id="PF09355">
    <property type="entry name" value="Phage_Gp19"/>
    <property type="match status" value="1"/>
</dbReference>
<evidence type="ECO:0008006" key="4">
    <source>
        <dbReference type="Google" id="ProtNLM"/>
    </source>
</evidence>
<dbReference type="RefSeq" id="WP_184324506.1">
    <property type="nucleotide sequence ID" value="NZ_JACHLZ010000001.1"/>
</dbReference>
<dbReference type="AlphaFoldDB" id="A0A841ACZ0"/>
<protein>
    <recommendedName>
        <fullName evidence="4">Phage protein Gp19/Gp15/Gp42</fullName>
    </recommendedName>
</protein>
<evidence type="ECO:0000256" key="1">
    <source>
        <dbReference type="SAM" id="MobiDB-lite"/>
    </source>
</evidence>
<dbReference type="EMBL" id="JACHLZ010000001">
    <property type="protein sequence ID" value="MBB5830968.1"/>
    <property type="molecule type" value="Genomic_DNA"/>
</dbReference>